<dbReference type="Proteomes" id="UP001057877">
    <property type="component" value="Chromosome"/>
</dbReference>
<keyword evidence="15" id="KW-1185">Reference proteome</keyword>
<evidence type="ECO:0000256" key="6">
    <source>
        <dbReference type="ARBA" id="ARBA00022449"/>
    </source>
</evidence>
<comment type="function">
    <text evidence="1">Multidrug efflux pump.</text>
</comment>
<keyword evidence="8 13" id="KW-0812">Transmembrane</keyword>
<proteinExistence type="inferred from homology"/>
<feature type="transmembrane region" description="Helical" evidence="13">
    <location>
        <begin position="360"/>
        <end position="381"/>
    </location>
</feature>
<keyword evidence="9 13" id="KW-1133">Transmembrane helix</keyword>
<evidence type="ECO:0000256" key="11">
    <source>
        <dbReference type="ARBA" id="ARBA00023136"/>
    </source>
</evidence>
<evidence type="ECO:0000256" key="3">
    <source>
        <dbReference type="ARBA" id="ARBA00010199"/>
    </source>
</evidence>
<feature type="transmembrane region" description="Helical" evidence="13">
    <location>
        <begin position="284"/>
        <end position="303"/>
    </location>
</feature>
<keyword evidence="11 13" id="KW-0472">Membrane</keyword>
<feature type="transmembrane region" description="Helical" evidence="13">
    <location>
        <begin position="134"/>
        <end position="153"/>
    </location>
</feature>
<feature type="transmembrane region" description="Helical" evidence="13">
    <location>
        <begin position="324"/>
        <end position="348"/>
    </location>
</feature>
<evidence type="ECO:0000256" key="8">
    <source>
        <dbReference type="ARBA" id="ARBA00022692"/>
    </source>
</evidence>
<reference evidence="14" key="1">
    <citation type="submission" date="2022-01" db="EMBL/GenBank/DDBJ databases">
        <title>Paenibacillus spongiae sp. nov., isolated from marine sponge.</title>
        <authorList>
            <person name="Li Z."/>
            <person name="Zhang M."/>
        </authorList>
    </citation>
    <scope>NUCLEOTIDE SEQUENCE</scope>
    <source>
        <strain evidence="14">PHS-Z3</strain>
    </source>
</reference>
<feature type="transmembrane region" description="Helical" evidence="13">
    <location>
        <begin position="393"/>
        <end position="415"/>
    </location>
</feature>
<dbReference type="PIRSF" id="PIRSF006603">
    <property type="entry name" value="DinF"/>
    <property type="match status" value="1"/>
</dbReference>
<evidence type="ECO:0000313" key="15">
    <source>
        <dbReference type="Proteomes" id="UP001057877"/>
    </source>
</evidence>
<protein>
    <recommendedName>
        <fullName evidence="4">Probable multidrug resistance protein NorM</fullName>
    </recommendedName>
    <alternativeName>
        <fullName evidence="12">Multidrug-efflux transporter</fullName>
    </alternativeName>
</protein>
<name>A0ABY5SBG2_9BACL</name>
<dbReference type="InterPro" id="IPR050222">
    <property type="entry name" value="MATE_MdtK"/>
</dbReference>
<dbReference type="PANTHER" id="PTHR43298:SF2">
    <property type="entry name" value="FMN_FAD EXPORTER YEEO-RELATED"/>
    <property type="match status" value="1"/>
</dbReference>
<evidence type="ECO:0000256" key="7">
    <source>
        <dbReference type="ARBA" id="ARBA00022475"/>
    </source>
</evidence>
<comment type="subcellular location">
    <subcellularLocation>
        <location evidence="2">Cell membrane</location>
        <topology evidence="2">Multi-pass membrane protein</topology>
    </subcellularLocation>
</comment>
<evidence type="ECO:0000256" key="4">
    <source>
        <dbReference type="ARBA" id="ARBA00020268"/>
    </source>
</evidence>
<dbReference type="PANTHER" id="PTHR43298">
    <property type="entry name" value="MULTIDRUG RESISTANCE PROTEIN NORM-RELATED"/>
    <property type="match status" value="1"/>
</dbReference>
<evidence type="ECO:0000256" key="12">
    <source>
        <dbReference type="ARBA" id="ARBA00031636"/>
    </source>
</evidence>
<evidence type="ECO:0000256" key="2">
    <source>
        <dbReference type="ARBA" id="ARBA00004651"/>
    </source>
</evidence>
<feature type="transmembrane region" description="Helical" evidence="13">
    <location>
        <begin position="198"/>
        <end position="219"/>
    </location>
</feature>
<dbReference type="NCBIfam" id="TIGR00797">
    <property type="entry name" value="matE"/>
    <property type="match status" value="1"/>
</dbReference>
<gene>
    <name evidence="14" type="ORF">L1F29_05455</name>
</gene>
<feature type="transmembrane region" description="Helical" evidence="13">
    <location>
        <begin position="16"/>
        <end position="36"/>
    </location>
</feature>
<dbReference type="InterPro" id="IPR048279">
    <property type="entry name" value="MdtK-like"/>
</dbReference>
<keyword evidence="5" id="KW-0813">Transport</keyword>
<evidence type="ECO:0000256" key="5">
    <source>
        <dbReference type="ARBA" id="ARBA00022448"/>
    </source>
</evidence>
<accession>A0ABY5SBG2</accession>
<evidence type="ECO:0000256" key="10">
    <source>
        <dbReference type="ARBA" id="ARBA00023065"/>
    </source>
</evidence>
<evidence type="ECO:0000256" key="1">
    <source>
        <dbReference type="ARBA" id="ARBA00003408"/>
    </source>
</evidence>
<dbReference type="EMBL" id="CP091430">
    <property type="protein sequence ID" value="UVI31291.1"/>
    <property type="molecule type" value="Genomic_DNA"/>
</dbReference>
<feature type="transmembrane region" description="Helical" evidence="13">
    <location>
        <begin position="165"/>
        <end position="186"/>
    </location>
</feature>
<evidence type="ECO:0000256" key="9">
    <source>
        <dbReference type="ARBA" id="ARBA00022989"/>
    </source>
</evidence>
<organism evidence="14 15">
    <name type="scientific">Paenibacillus spongiae</name>
    <dbReference type="NCBI Taxonomy" id="2909671"/>
    <lineage>
        <taxon>Bacteria</taxon>
        <taxon>Bacillati</taxon>
        <taxon>Bacillota</taxon>
        <taxon>Bacilli</taxon>
        <taxon>Bacillales</taxon>
        <taxon>Paenibacillaceae</taxon>
        <taxon>Paenibacillus</taxon>
    </lineage>
</organism>
<feature type="transmembrane region" description="Helical" evidence="13">
    <location>
        <begin position="255"/>
        <end position="278"/>
    </location>
</feature>
<evidence type="ECO:0000313" key="14">
    <source>
        <dbReference type="EMBL" id="UVI31291.1"/>
    </source>
</evidence>
<sequence length="468" mass="51495">MSKQTLRVQDDFYPQLYRLAIPLTLQFLFTSSFSLIDSLMVASLGEKAIAAVGIAGQLEFLLGMILAGVLSGPAVFMAQYYGLRNYAQIKKLIGMTVFCALAISSLYVLIVNVFSPYVFMPFTNDDQLLDMTASFMSIVSYGFVASAVTMAFSLSLKCVGIVKEIMYITILALLLNTLLNYALIYGHFGFDAMGVNGAAAATLCSKAVAMLLILIFVYVREKKIAISFADLFRFDRPLMAKVSRVTLPIIIHESFWGLGMTMYMVAFGLLGTSALAIVQVSKMIGNFVSTGIQGFSQAATVMIGERIGLGKPMQAQLYAKRFTIIGTASAGIVGLLLFMLAPFVIRLFQISPDLHEQAVQVIRIMSLTLVFNFLNNIWIVGVFRSGGDTRFSLWMVLSSTWLIGIPLTFIGAGVMNWPIEVVYGLYTTEEIAKAVIGYTRYRSNRWQNNLVESEAEHQPARGREGLTG</sequence>
<keyword evidence="10" id="KW-0406">Ion transport</keyword>
<dbReference type="Pfam" id="PF01554">
    <property type="entry name" value="MatE"/>
    <property type="match status" value="2"/>
</dbReference>
<feature type="transmembrane region" description="Helical" evidence="13">
    <location>
        <begin position="92"/>
        <end position="114"/>
    </location>
</feature>
<evidence type="ECO:0000256" key="13">
    <source>
        <dbReference type="SAM" id="Phobius"/>
    </source>
</evidence>
<comment type="similarity">
    <text evidence="3">Belongs to the multi antimicrobial extrusion (MATE) (TC 2.A.66.1) family.</text>
</comment>
<keyword evidence="6" id="KW-0050">Antiport</keyword>
<dbReference type="RefSeq" id="WP_258387355.1">
    <property type="nucleotide sequence ID" value="NZ_CP091430.1"/>
</dbReference>
<dbReference type="InterPro" id="IPR002528">
    <property type="entry name" value="MATE_fam"/>
</dbReference>
<keyword evidence="7" id="KW-1003">Cell membrane</keyword>